<dbReference type="InterPro" id="IPR058781">
    <property type="entry name" value="HH_AprE-like"/>
</dbReference>
<feature type="transmembrane region" description="Helical" evidence="9">
    <location>
        <begin position="58"/>
        <end position="77"/>
    </location>
</feature>
<keyword evidence="8 9" id="KW-0472">Membrane</keyword>
<evidence type="ECO:0000259" key="10">
    <source>
        <dbReference type="Pfam" id="PF25994"/>
    </source>
</evidence>
<name>A0A3A5KUU4_9HYPH</name>
<dbReference type="InterPro" id="IPR010129">
    <property type="entry name" value="T1SS_HlyD"/>
</dbReference>
<evidence type="ECO:0000256" key="6">
    <source>
        <dbReference type="ARBA" id="ARBA00022692"/>
    </source>
</evidence>
<dbReference type="InterPro" id="IPR050739">
    <property type="entry name" value="MFP"/>
</dbReference>
<evidence type="ECO:0000313" key="12">
    <source>
        <dbReference type="EMBL" id="RJT34955.1"/>
    </source>
</evidence>
<comment type="caution">
    <text evidence="12">The sequence shown here is derived from an EMBL/GenBank/DDBJ whole genome shotgun (WGS) entry which is preliminary data.</text>
</comment>
<feature type="domain" description="AprE-like beta-barrel" evidence="11">
    <location>
        <begin position="365"/>
        <end position="453"/>
    </location>
</feature>
<dbReference type="RefSeq" id="WP_120016624.1">
    <property type="nucleotide sequence ID" value="NZ_QZWZ01000019.1"/>
</dbReference>
<dbReference type="PANTHER" id="PTHR30386">
    <property type="entry name" value="MEMBRANE FUSION SUBUNIT OF EMRAB-TOLC MULTIDRUG EFFLUX PUMP"/>
    <property type="match status" value="1"/>
</dbReference>
<dbReference type="GO" id="GO:0015031">
    <property type="term" value="P:protein transport"/>
    <property type="evidence" value="ECO:0007669"/>
    <property type="project" value="InterPro"/>
</dbReference>
<feature type="domain" description="AprE-like long alpha-helical hairpin" evidence="10">
    <location>
        <begin position="133"/>
        <end position="322"/>
    </location>
</feature>
<evidence type="ECO:0000256" key="9">
    <source>
        <dbReference type="RuleBase" id="RU365093"/>
    </source>
</evidence>
<organism evidence="12 13">
    <name type="scientific">Mesorhizobium waimense</name>
    <dbReference type="NCBI Taxonomy" id="1300307"/>
    <lineage>
        <taxon>Bacteria</taxon>
        <taxon>Pseudomonadati</taxon>
        <taxon>Pseudomonadota</taxon>
        <taxon>Alphaproteobacteria</taxon>
        <taxon>Hyphomicrobiales</taxon>
        <taxon>Phyllobacteriaceae</taxon>
        <taxon>Mesorhizobium</taxon>
    </lineage>
</organism>
<dbReference type="Gene3D" id="2.40.50.100">
    <property type="match status" value="1"/>
</dbReference>
<reference evidence="12 13" key="1">
    <citation type="submission" date="2018-09" db="EMBL/GenBank/DDBJ databases">
        <title>Mesorhizobium carmichaelinearum sp. nov. isolated from Carmichaelinea spp. root nodules in New Zealand.</title>
        <authorList>
            <person name="De Meyer S.E."/>
        </authorList>
    </citation>
    <scope>NUCLEOTIDE SEQUENCE [LARGE SCALE GENOMIC DNA]</scope>
    <source>
        <strain evidence="12 13">ICMP19557</strain>
    </source>
</reference>
<dbReference type="NCBIfam" id="TIGR01843">
    <property type="entry name" value="type_I_hlyD"/>
    <property type="match status" value="1"/>
</dbReference>
<accession>A0A3A5KUU4</accession>
<evidence type="ECO:0000313" key="13">
    <source>
        <dbReference type="Proteomes" id="UP000272706"/>
    </source>
</evidence>
<evidence type="ECO:0000256" key="7">
    <source>
        <dbReference type="ARBA" id="ARBA00022989"/>
    </source>
</evidence>
<dbReference type="OrthoDB" id="9810980at2"/>
<evidence type="ECO:0000259" key="11">
    <source>
        <dbReference type="Pfam" id="PF26002"/>
    </source>
</evidence>
<dbReference type="Gene3D" id="2.40.30.170">
    <property type="match status" value="1"/>
</dbReference>
<keyword evidence="3 9" id="KW-0813">Transport</keyword>
<keyword evidence="6 9" id="KW-0812">Transmembrane</keyword>
<keyword evidence="13" id="KW-1185">Reference proteome</keyword>
<evidence type="ECO:0000256" key="2">
    <source>
        <dbReference type="ARBA" id="ARBA00009477"/>
    </source>
</evidence>
<comment type="similarity">
    <text evidence="2 9">Belongs to the membrane fusion protein (MFP) (TC 8.A.1) family.</text>
</comment>
<dbReference type="EMBL" id="QZWZ01000019">
    <property type="protein sequence ID" value="RJT34955.1"/>
    <property type="molecule type" value="Genomic_DNA"/>
</dbReference>
<evidence type="ECO:0000256" key="4">
    <source>
        <dbReference type="ARBA" id="ARBA00022475"/>
    </source>
</evidence>
<keyword evidence="5 9" id="KW-0997">Cell inner membrane</keyword>
<evidence type="ECO:0000256" key="1">
    <source>
        <dbReference type="ARBA" id="ARBA00004377"/>
    </source>
</evidence>
<dbReference type="InterPro" id="IPR058982">
    <property type="entry name" value="Beta-barrel_AprE"/>
</dbReference>
<dbReference type="Proteomes" id="UP000272706">
    <property type="component" value="Unassembled WGS sequence"/>
</dbReference>
<sequence>MKMALAMPGFATEGLHTARDVALRARSLTLAFLDKGAKPVEAASPQQQRLRRAIDRNVRLGGIAAFVLVGGLGLWAVTSNLSGAVVAAGHLVVDSNVKSVQHPQGGVVGALNVKNGSMVAAGDVLVRLDDTVARANLAIVDNGLDELSARRARLIAERDGAIVVAYPDQFAARAADPKIAELIDGENKLFALRRQARDGQVSQLRERVVQFRQEIAGIEAQQKSKQQEIALTKVELQGMRDLWKKKLVPISRLAERERAQARLDGEDGQLTAAAAQTRGRISETELAIIQIDQDMRSEVASELREIDAKASELRERQIAAQQSLKQIDIRAPQSGRVHQLAIHTVGGVISPGEAIMQIVPTADALVVEARVAPQDIDQLRIGQPATLRLSAFSQQTTPEVEGEVDRISPDLIEDQKAGISYYAVRIVLSARSLQEAGPLELKPGMPTEVFLRTTDRTVLSYLLKPLTDQASRAFRGD</sequence>
<dbReference type="AlphaFoldDB" id="A0A3A5KUU4"/>
<keyword evidence="7 9" id="KW-1133">Transmembrane helix</keyword>
<proteinExistence type="inferred from homology"/>
<keyword evidence="4 9" id="KW-1003">Cell membrane</keyword>
<comment type="subcellular location">
    <subcellularLocation>
        <location evidence="1 9">Cell inner membrane</location>
        <topology evidence="1 9">Single-pass membrane protein</topology>
    </subcellularLocation>
</comment>
<evidence type="ECO:0000256" key="5">
    <source>
        <dbReference type="ARBA" id="ARBA00022519"/>
    </source>
</evidence>
<evidence type="ECO:0000256" key="8">
    <source>
        <dbReference type="ARBA" id="ARBA00023136"/>
    </source>
</evidence>
<dbReference type="PANTHER" id="PTHR30386:SF17">
    <property type="entry name" value="ALKALINE PROTEASE SECRETION PROTEIN APRE"/>
    <property type="match status" value="1"/>
</dbReference>
<protein>
    <recommendedName>
        <fullName evidence="9">Membrane fusion protein (MFP) family protein</fullName>
    </recommendedName>
</protein>
<dbReference type="PRINTS" id="PR01490">
    <property type="entry name" value="RTXTOXIND"/>
</dbReference>
<dbReference type="Pfam" id="PF26002">
    <property type="entry name" value="Beta-barrel_AprE"/>
    <property type="match status" value="1"/>
</dbReference>
<evidence type="ECO:0000256" key="3">
    <source>
        <dbReference type="ARBA" id="ARBA00022448"/>
    </source>
</evidence>
<dbReference type="Pfam" id="PF25994">
    <property type="entry name" value="HH_AprE"/>
    <property type="match status" value="1"/>
</dbReference>
<dbReference type="GO" id="GO:0005886">
    <property type="term" value="C:plasma membrane"/>
    <property type="evidence" value="ECO:0007669"/>
    <property type="project" value="UniProtKB-SubCell"/>
</dbReference>
<gene>
    <name evidence="12" type="ORF">D3227_23290</name>
</gene>